<dbReference type="PANTHER" id="PTHR30199:SF0">
    <property type="entry name" value="INNER MEMBRANE PROTEIN YDCO"/>
    <property type="match status" value="1"/>
</dbReference>
<gene>
    <name evidence="2" type="primary">benE</name>
    <name evidence="2" type="ORF">RFH47_03855</name>
</gene>
<feature type="transmembrane region" description="Helical" evidence="1">
    <location>
        <begin position="325"/>
        <end position="346"/>
    </location>
</feature>
<feature type="transmembrane region" description="Helical" evidence="1">
    <location>
        <begin position="139"/>
        <end position="167"/>
    </location>
</feature>
<dbReference type="RefSeq" id="WP_308981024.1">
    <property type="nucleotide sequence ID" value="NZ_JAVIDL010000005.1"/>
</dbReference>
<name>A0AAW8J836_9GAMM</name>
<proteinExistence type="predicted"/>
<feature type="transmembrane region" description="Helical" evidence="1">
    <location>
        <begin position="12"/>
        <end position="36"/>
    </location>
</feature>
<dbReference type="PANTHER" id="PTHR30199">
    <property type="entry name" value="MFS FAMILY TRANSPORTER, PREDICTED SUBSTRATE BENZOATE"/>
    <property type="match status" value="1"/>
</dbReference>
<accession>A0AAW8J836</accession>
<dbReference type="GO" id="GO:0005886">
    <property type="term" value="C:plasma membrane"/>
    <property type="evidence" value="ECO:0007669"/>
    <property type="project" value="TreeGrafter"/>
</dbReference>
<feature type="transmembrane region" description="Helical" evidence="1">
    <location>
        <begin position="220"/>
        <end position="240"/>
    </location>
</feature>
<feature type="transmembrane region" description="Helical" evidence="1">
    <location>
        <begin position="75"/>
        <end position="93"/>
    </location>
</feature>
<reference evidence="2" key="1">
    <citation type="submission" date="2023-08" db="EMBL/GenBank/DDBJ databases">
        <title>Emergence of clinically-relevant ST2 carbapenem-resistant Acinetobacter baumannii strains in hospital sewages in Zhejiang, East of China.</title>
        <authorList>
            <person name="Kaichao C."/>
            <person name="Zhang R."/>
        </authorList>
    </citation>
    <scope>NUCLEOTIDE SEQUENCE</scope>
    <source>
        <strain evidence="2">M-RB-37</strain>
    </source>
</reference>
<comment type="caution">
    <text evidence="2">The sequence shown here is derived from an EMBL/GenBank/DDBJ whole genome shotgun (WGS) entry which is preliminary data.</text>
</comment>
<organism evidence="2 3">
    <name type="scientific">Acinetobacter rudis</name>
    <dbReference type="NCBI Taxonomy" id="632955"/>
    <lineage>
        <taxon>Bacteria</taxon>
        <taxon>Pseudomonadati</taxon>
        <taxon>Pseudomonadota</taxon>
        <taxon>Gammaproteobacteria</taxon>
        <taxon>Moraxellales</taxon>
        <taxon>Moraxellaceae</taxon>
        <taxon>Acinetobacter</taxon>
    </lineage>
</organism>
<protein>
    <submittedName>
        <fullName evidence="2">Benzoate/H(+) symporter BenE</fullName>
    </submittedName>
</protein>
<evidence type="ECO:0000313" key="3">
    <source>
        <dbReference type="Proteomes" id="UP001243844"/>
    </source>
</evidence>
<feature type="transmembrane region" description="Helical" evidence="1">
    <location>
        <begin position="174"/>
        <end position="191"/>
    </location>
</feature>
<dbReference type="EMBL" id="JAVIDL010000005">
    <property type="protein sequence ID" value="MDQ8934866.1"/>
    <property type="molecule type" value="Genomic_DNA"/>
</dbReference>
<keyword evidence="1" id="KW-0472">Membrane</keyword>
<evidence type="ECO:0000256" key="1">
    <source>
        <dbReference type="SAM" id="Phobius"/>
    </source>
</evidence>
<feature type="transmembrane region" description="Helical" evidence="1">
    <location>
        <begin position="100"/>
        <end position="119"/>
    </location>
</feature>
<feature type="transmembrane region" description="Helical" evidence="1">
    <location>
        <begin position="294"/>
        <end position="318"/>
    </location>
</feature>
<dbReference type="GO" id="GO:0042925">
    <property type="term" value="F:benzoate transmembrane transporter activity"/>
    <property type="evidence" value="ECO:0007669"/>
    <property type="project" value="InterPro"/>
</dbReference>
<keyword evidence="1" id="KW-1133">Transmembrane helix</keyword>
<dbReference type="Proteomes" id="UP001243844">
    <property type="component" value="Unassembled WGS sequence"/>
</dbReference>
<sequence>MTKILQQLREDWSVSATVAGFLAVLISYSGPLIIFFQAAQQAQVSTEMMISWIWGISIGAAVAGTYLSIKFKVPVITAWSAPGTALLVTLFPNVSLNEAVAAYITTAIVIFIIGVSGYFDKLLKWIPQDIAAAMMAGILFQFGLGLFIATDTMPLLVFCMLVVFLFAKRFSPRYAMVWVLLSGIGLSFSLGNMNPVDIHFNLAIPQLILPEWTWRSTLNLALPLIIVSLTGQFLPGMAIMKLSGYDTPAKPIISVTSIASLAVACVGGITIVLASITAALCMGKDAHELKEKRYIAGIANGIFYILGGLFAGSIVMLFSLLPKELIAALAGLALLGAIGSNIAVAMRDDTHRDAALITFLATASGLHFMGLSSVFWGICLGLLAHIILSKKRLTA</sequence>
<dbReference type="NCBIfam" id="TIGR00843">
    <property type="entry name" value="benE"/>
    <property type="match status" value="1"/>
</dbReference>
<keyword evidence="1" id="KW-0812">Transmembrane</keyword>
<dbReference type="Pfam" id="PF03594">
    <property type="entry name" value="BenE"/>
    <property type="match status" value="1"/>
</dbReference>
<feature type="transmembrane region" description="Helical" evidence="1">
    <location>
        <begin position="252"/>
        <end position="274"/>
    </location>
</feature>
<dbReference type="AlphaFoldDB" id="A0AAW8J836"/>
<feature type="transmembrane region" description="Helical" evidence="1">
    <location>
        <begin position="366"/>
        <end position="388"/>
    </location>
</feature>
<feature type="transmembrane region" description="Helical" evidence="1">
    <location>
        <begin position="48"/>
        <end position="69"/>
    </location>
</feature>
<dbReference type="InterPro" id="IPR004711">
    <property type="entry name" value="Benzoate_Transporter"/>
</dbReference>
<evidence type="ECO:0000313" key="2">
    <source>
        <dbReference type="EMBL" id="MDQ8934866.1"/>
    </source>
</evidence>